<dbReference type="Gene3D" id="2.30.30.90">
    <property type="match status" value="1"/>
</dbReference>
<dbReference type="Proteomes" id="UP000886879">
    <property type="component" value="Unassembled WGS sequence"/>
</dbReference>
<evidence type="ECO:0000313" key="3">
    <source>
        <dbReference type="EMBL" id="HIQ59980.1"/>
    </source>
</evidence>
<dbReference type="InterPro" id="IPR052713">
    <property type="entry name" value="FeoA"/>
</dbReference>
<dbReference type="PANTHER" id="PTHR42954">
    <property type="entry name" value="FE(2+) TRANSPORT PROTEIN A"/>
    <property type="match status" value="1"/>
</dbReference>
<accession>A0A9D0YQR9</accession>
<organism evidence="3 4">
    <name type="scientific">Candidatus Enterenecus faecium</name>
    <dbReference type="NCBI Taxonomy" id="2840780"/>
    <lineage>
        <taxon>Bacteria</taxon>
        <taxon>Bacillati</taxon>
        <taxon>Bacillota</taxon>
        <taxon>Clostridia</taxon>
        <taxon>Eubacteriales</taxon>
        <taxon>Candidatus Enterenecus</taxon>
    </lineage>
</organism>
<reference evidence="3" key="1">
    <citation type="submission" date="2020-10" db="EMBL/GenBank/DDBJ databases">
        <authorList>
            <person name="Gilroy R."/>
        </authorList>
    </citation>
    <scope>NUCLEOTIDE SEQUENCE</scope>
    <source>
        <strain evidence="3">ChiGjej2B2-12916</strain>
    </source>
</reference>
<dbReference type="SMART" id="SM00899">
    <property type="entry name" value="FeoA"/>
    <property type="match status" value="1"/>
</dbReference>
<evidence type="ECO:0000259" key="2">
    <source>
        <dbReference type="SMART" id="SM00899"/>
    </source>
</evidence>
<evidence type="ECO:0000256" key="1">
    <source>
        <dbReference type="ARBA" id="ARBA00023004"/>
    </source>
</evidence>
<dbReference type="InterPro" id="IPR007167">
    <property type="entry name" value="Fe-transptr_FeoA-like"/>
</dbReference>
<sequence>MDRQWNLAALAEGESGYVQSVSTHLALKHRLEDLGLIPGTRVTCMARSPAGDPCAYLIRGALIALRQADAREIALCPAHQRGA</sequence>
<dbReference type="AlphaFoldDB" id="A0A9D0YQR9"/>
<dbReference type="GO" id="GO:0046914">
    <property type="term" value="F:transition metal ion binding"/>
    <property type="evidence" value="ECO:0007669"/>
    <property type="project" value="InterPro"/>
</dbReference>
<protein>
    <submittedName>
        <fullName evidence="3">Ferrous iron transport protein A</fullName>
    </submittedName>
</protein>
<proteinExistence type="predicted"/>
<comment type="caution">
    <text evidence="3">The sequence shown here is derived from an EMBL/GenBank/DDBJ whole genome shotgun (WGS) entry which is preliminary data.</text>
</comment>
<dbReference type="EMBL" id="DVFO01000001">
    <property type="protein sequence ID" value="HIQ59980.1"/>
    <property type="molecule type" value="Genomic_DNA"/>
</dbReference>
<dbReference type="SUPFAM" id="SSF50037">
    <property type="entry name" value="C-terminal domain of transcriptional repressors"/>
    <property type="match status" value="1"/>
</dbReference>
<evidence type="ECO:0000313" key="4">
    <source>
        <dbReference type="Proteomes" id="UP000886879"/>
    </source>
</evidence>
<reference evidence="3" key="2">
    <citation type="journal article" date="2021" name="PeerJ">
        <title>Extensive microbial diversity within the chicken gut microbiome revealed by metagenomics and culture.</title>
        <authorList>
            <person name="Gilroy R."/>
            <person name="Ravi A."/>
            <person name="Getino M."/>
            <person name="Pursley I."/>
            <person name="Horton D.L."/>
            <person name="Alikhan N.F."/>
            <person name="Baker D."/>
            <person name="Gharbi K."/>
            <person name="Hall N."/>
            <person name="Watson M."/>
            <person name="Adriaenssens E.M."/>
            <person name="Foster-Nyarko E."/>
            <person name="Jarju S."/>
            <person name="Secka A."/>
            <person name="Antonio M."/>
            <person name="Oren A."/>
            <person name="Chaudhuri R.R."/>
            <person name="La Ragione R."/>
            <person name="Hildebrand F."/>
            <person name="Pallen M.J."/>
        </authorList>
    </citation>
    <scope>NUCLEOTIDE SEQUENCE</scope>
    <source>
        <strain evidence="3">ChiGjej2B2-12916</strain>
    </source>
</reference>
<dbReference type="InterPro" id="IPR008988">
    <property type="entry name" value="Transcriptional_repressor_C"/>
</dbReference>
<gene>
    <name evidence="3" type="ORF">IAD31_00040</name>
</gene>
<keyword evidence="1" id="KW-0408">Iron</keyword>
<feature type="domain" description="Ferrous iron transporter FeoA-like" evidence="2">
    <location>
        <begin position="5"/>
        <end position="77"/>
    </location>
</feature>
<dbReference type="PANTHER" id="PTHR42954:SF2">
    <property type="entry name" value="FE(2+) TRANSPORT PROTEIN A"/>
    <property type="match status" value="1"/>
</dbReference>
<dbReference type="Pfam" id="PF04023">
    <property type="entry name" value="FeoA"/>
    <property type="match status" value="1"/>
</dbReference>
<name>A0A9D0YQR9_9FIRM</name>
<dbReference type="InterPro" id="IPR038157">
    <property type="entry name" value="FeoA_core_dom"/>
</dbReference>